<sequence length="250" mass="26561">MEPYLWQVPALVLVGGVAGFLNVLAGGGSLLTLPLLIFMGLPAAVANGTNRVAILFQNVFAMAGFRRQGVFPAKLALLCTLPALAGSYLGANLAVDIDDELFRRLLALIMIGVLVFMLVDPIKRWQVSWSGVTRLRGLVLVITFFFVGVYGGFVQAGVGFLIISGLLAHGLDLVRINAVKVIVIFAFTILALGVFMVHGQIDYGLGMALAVGNSAGGWIASHVAVKKGHDWIKKVVSATIIVFALKLLFG</sequence>
<evidence type="ECO:0000256" key="2">
    <source>
        <dbReference type="ARBA" id="ARBA00022692"/>
    </source>
</evidence>
<gene>
    <name evidence="6" type="ORF">DESUT3_03440</name>
</gene>
<evidence type="ECO:0000256" key="4">
    <source>
        <dbReference type="ARBA" id="ARBA00023136"/>
    </source>
</evidence>
<comment type="subcellular location">
    <subcellularLocation>
        <location evidence="5">Cell membrane</location>
        <topology evidence="5">Multi-pass membrane protein</topology>
    </subcellularLocation>
    <subcellularLocation>
        <location evidence="1">Membrane</location>
        <topology evidence="1">Multi-pass membrane protein</topology>
    </subcellularLocation>
</comment>
<feature type="transmembrane region" description="Helical" evidence="5">
    <location>
        <begin position="178"/>
        <end position="197"/>
    </location>
</feature>
<evidence type="ECO:0000313" key="7">
    <source>
        <dbReference type="Proteomes" id="UP001319827"/>
    </source>
</evidence>
<name>A0ABN6DSX4_9BACT</name>
<accession>A0ABN6DSX4</accession>
<dbReference type="InterPro" id="IPR051598">
    <property type="entry name" value="TSUP/Inactive_protease-like"/>
</dbReference>
<feature type="transmembrane region" description="Helical" evidence="5">
    <location>
        <begin position="204"/>
        <end position="225"/>
    </location>
</feature>
<comment type="similarity">
    <text evidence="5">Belongs to the 4-toluene sulfonate uptake permease (TSUP) (TC 2.A.102) family.</text>
</comment>
<organism evidence="6 7">
    <name type="scientific">Desulfuromonas versatilis</name>
    <dbReference type="NCBI Taxonomy" id="2802975"/>
    <lineage>
        <taxon>Bacteria</taxon>
        <taxon>Pseudomonadati</taxon>
        <taxon>Thermodesulfobacteriota</taxon>
        <taxon>Desulfuromonadia</taxon>
        <taxon>Desulfuromonadales</taxon>
        <taxon>Desulfuromonadaceae</taxon>
        <taxon>Desulfuromonas</taxon>
    </lineage>
</organism>
<keyword evidence="5" id="KW-1003">Cell membrane</keyword>
<dbReference type="PANTHER" id="PTHR43701:SF2">
    <property type="entry name" value="MEMBRANE TRANSPORTER PROTEIN YJNA-RELATED"/>
    <property type="match status" value="1"/>
</dbReference>
<dbReference type="RefSeq" id="WP_221250758.1">
    <property type="nucleotide sequence ID" value="NZ_AP024355.1"/>
</dbReference>
<evidence type="ECO:0000256" key="1">
    <source>
        <dbReference type="ARBA" id="ARBA00004141"/>
    </source>
</evidence>
<dbReference type="EMBL" id="AP024355">
    <property type="protein sequence ID" value="BCR03275.1"/>
    <property type="molecule type" value="Genomic_DNA"/>
</dbReference>
<protein>
    <recommendedName>
        <fullName evidence="5">Probable membrane transporter protein</fullName>
    </recommendedName>
</protein>
<dbReference type="InterPro" id="IPR002781">
    <property type="entry name" value="TM_pro_TauE-like"/>
</dbReference>
<keyword evidence="4 5" id="KW-0472">Membrane</keyword>
<evidence type="ECO:0000256" key="5">
    <source>
        <dbReference type="RuleBase" id="RU363041"/>
    </source>
</evidence>
<evidence type="ECO:0000256" key="3">
    <source>
        <dbReference type="ARBA" id="ARBA00022989"/>
    </source>
</evidence>
<keyword evidence="3 5" id="KW-1133">Transmembrane helix</keyword>
<feature type="transmembrane region" description="Helical" evidence="5">
    <location>
        <begin position="35"/>
        <end position="54"/>
    </location>
</feature>
<reference evidence="6 7" key="2">
    <citation type="journal article" date="2021" name="Int. J. Syst. Evol. Microbiol.">
        <title>Isolation and Polyphasic Characterization of Desulfuromonas versatilis sp. Nov., an Electrogenic Bacteria Capable of Versatile Metabolism Isolated from a Graphene Oxide-Reducing Enrichment Culture.</title>
        <authorList>
            <person name="Xie L."/>
            <person name="Yoshida N."/>
            <person name="Ishii S."/>
            <person name="Meng L."/>
        </authorList>
    </citation>
    <scope>NUCLEOTIDE SEQUENCE [LARGE SCALE GENOMIC DNA]</scope>
    <source>
        <strain evidence="6 7">NIT-T3</strain>
    </source>
</reference>
<feature type="transmembrane region" description="Helical" evidence="5">
    <location>
        <begin position="139"/>
        <end position="166"/>
    </location>
</feature>
<dbReference type="PANTHER" id="PTHR43701">
    <property type="entry name" value="MEMBRANE TRANSPORTER PROTEIN MJ0441-RELATED"/>
    <property type="match status" value="1"/>
</dbReference>
<dbReference type="Proteomes" id="UP001319827">
    <property type="component" value="Chromosome"/>
</dbReference>
<feature type="transmembrane region" description="Helical" evidence="5">
    <location>
        <begin position="101"/>
        <end position="119"/>
    </location>
</feature>
<feature type="transmembrane region" description="Helical" evidence="5">
    <location>
        <begin position="75"/>
        <end position="95"/>
    </location>
</feature>
<keyword evidence="2 5" id="KW-0812">Transmembrane</keyword>
<dbReference type="Pfam" id="PF01925">
    <property type="entry name" value="TauE"/>
    <property type="match status" value="1"/>
</dbReference>
<keyword evidence="7" id="KW-1185">Reference proteome</keyword>
<evidence type="ECO:0000313" key="6">
    <source>
        <dbReference type="EMBL" id="BCR03275.1"/>
    </source>
</evidence>
<reference evidence="6 7" key="1">
    <citation type="journal article" date="2016" name="C (Basel)">
        <title>Selective Growth of and Electricity Production by Marine Exoelectrogenic Bacteria in Self-Aggregated Hydrogel of Microbially Reduced Graphene Oxide.</title>
        <authorList>
            <person name="Yoshida N."/>
            <person name="Goto Y."/>
            <person name="Miyata Y."/>
        </authorList>
    </citation>
    <scope>NUCLEOTIDE SEQUENCE [LARGE SCALE GENOMIC DNA]</scope>
    <source>
        <strain evidence="6 7">NIT-T3</strain>
    </source>
</reference>
<proteinExistence type="inferred from homology"/>